<comment type="caution">
    <text evidence="10">The sequence shown here is derived from an EMBL/GenBank/DDBJ whole genome shotgun (WGS) entry which is preliminary data.</text>
</comment>
<keyword evidence="5" id="KW-0249">Electron transport</keyword>
<dbReference type="PANTHER" id="PTHR21294:SF8">
    <property type="entry name" value="ELECTRON TRANSFER FLAVOPROTEIN SUBUNIT BETA"/>
    <property type="match status" value="1"/>
</dbReference>
<reference evidence="10 11" key="1">
    <citation type="submission" date="2018-11" db="EMBL/GenBank/DDBJ databases">
        <title>Vibrio LJC006 sp. nov., isolated from seawater during the bloom of the enteromorpha.</title>
        <authorList>
            <person name="Liang J."/>
        </authorList>
    </citation>
    <scope>NUCLEOTIDE SEQUENCE [LARGE SCALE GENOMIC DNA]</scope>
    <source>
        <strain evidence="10 11">LJC006</strain>
    </source>
</reference>
<evidence type="ECO:0000256" key="3">
    <source>
        <dbReference type="ARBA" id="ARBA00016797"/>
    </source>
</evidence>
<sequence length="249" mass="27076">MKILVAVKRVVDYNIKVRVKDDNSAVETDGVKMSMNPFCEIAVEQAVKLKEQGQVDEIVVVSIGETKAQDQIRHALAMGADRGILVESQRLLEPLHVAQILNGVVSEEQPDLILMGKQSIDGDNAQSAAMLSGLLDYPISHCASAIEFNEGCVRVRYEVDNGEEVAELGLPAIITADLRLAEPRFVKLPNVMKAKKKPLDVKTLDQLNIDVVSHQTRVLLETPPGREGNGVICASAGEFIGKILAKMGE</sequence>
<evidence type="ECO:0000256" key="8">
    <source>
        <dbReference type="ARBA" id="ARBA00049933"/>
    </source>
</evidence>
<evidence type="ECO:0000256" key="6">
    <source>
        <dbReference type="ARBA" id="ARBA00025649"/>
    </source>
</evidence>
<feature type="domain" description="Electron transfer flavoprotein alpha/beta-subunit N-terminal" evidence="9">
    <location>
        <begin position="23"/>
        <end position="211"/>
    </location>
</feature>
<keyword evidence="11" id="KW-1185">Reference proteome</keyword>
<dbReference type="CDD" id="cd01714">
    <property type="entry name" value="ETF_beta"/>
    <property type="match status" value="1"/>
</dbReference>
<dbReference type="Pfam" id="PF01012">
    <property type="entry name" value="ETF"/>
    <property type="match status" value="1"/>
</dbReference>
<dbReference type="SMART" id="SM00893">
    <property type="entry name" value="ETF"/>
    <property type="match status" value="1"/>
</dbReference>
<evidence type="ECO:0000256" key="1">
    <source>
        <dbReference type="ARBA" id="ARBA00007557"/>
    </source>
</evidence>
<name>A0A3N9TIF8_9VIBR</name>
<dbReference type="Proteomes" id="UP000281112">
    <property type="component" value="Unassembled WGS sequence"/>
</dbReference>
<dbReference type="EMBL" id="RJVQ01000003">
    <property type="protein sequence ID" value="RQW63325.1"/>
    <property type="molecule type" value="Genomic_DNA"/>
</dbReference>
<dbReference type="FunFam" id="3.40.50.620:FF:000011">
    <property type="entry name" value="Electron transfer flavoprotein subunit beta"/>
    <property type="match status" value="1"/>
</dbReference>
<dbReference type="InterPro" id="IPR014730">
    <property type="entry name" value="ETF_a/b_N"/>
</dbReference>
<dbReference type="RefSeq" id="WP_124936791.1">
    <property type="nucleotide sequence ID" value="NZ_RJVQ01000003.1"/>
</dbReference>
<evidence type="ECO:0000256" key="2">
    <source>
        <dbReference type="ARBA" id="ARBA00011355"/>
    </source>
</evidence>
<dbReference type="AlphaFoldDB" id="A0A3N9TIF8"/>
<evidence type="ECO:0000256" key="5">
    <source>
        <dbReference type="ARBA" id="ARBA00022982"/>
    </source>
</evidence>
<evidence type="ECO:0000259" key="9">
    <source>
        <dbReference type="SMART" id="SM00893"/>
    </source>
</evidence>
<dbReference type="InterPro" id="IPR033948">
    <property type="entry name" value="ETF_beta_N"/>
</dbReference>
<dbReference type="OrthoDB" id="9781325at2"/>
<dbReference type="GO" id="GO:0009055">
    <property type="term" value="F:electron transfer activity"/>
    <property type="evidence" value="ECO:0007669"/>
    <property type="project" value="InterPro"/>
</dbReference>
<comment type="similarity">
    <text evidence="1">Belongs to the ETF beta-subunit/FixA family.</text>
</comment>
<proteinExistence type="inferred from homology"/>
<comment type="cofactor">
    <cofactor evidence="8">
        <name>AMP</name>
        <dbReference type="ChEBI" id="CHEBI:456215"/>
    </cofactor>
</comment>
<dbReference type="PANTHER" id="PTHR21294">
    <property type="entry name" value="ELECTRON TRANSFER FLAVOPROTEIN BETA-SUBUNIT"/>
    <property type="match status" value="1"/>
</dbReference>
<dbReference type="PIRSF" id="PIRSF000090">
    <property type="entry name" value="Beta-ETF"/>
    <property type="match status" value="1"/>
</dbReference>
<gene>
    <name evidence="10" type="ORF">EES38_08715</name>
</gene>
<protein>
    <recommendedName>
        <fullName evidence="3">Electron transfer flavoprotein subunit beta</fullName>
    </recommendedName>
    <alternativeName>
        <fullName evidence="7">Electron transfer flavoprotein small subunit</fullName>
    </alternativeName>
</protein>
<comment type="subunit">
    <text evidence="2">Heterodimer of an alpha and a beta subunit.</text>
</comment>
<dbReference type="Gene3D" id="3.40.50.620">
    <property type="entry name" value="HUPs"/>
    <property type="match status" value="1"/>
</dbReference>
<dbReference type="GO" id="GO:0046395">
    <property type="term" value="P:carboxylic acid catabolic process"/>
    <property type="evidence" value="ECO:0007669"/>
    <property type="project" value="UniProtKB-ARBA"/>
</dbReference>
<dbReference type="InterPro" id="IPR012255">
    <property type="entry name" value="ETF_b"/>
</dbReference>
<keyword evidence="4" id="KW-0813">Transport</keyword>
<dbReference type="SUPFAM" id="SSF52402">
    <property type="entry name" value="Adenine nucleotide alpha hydrolases-like"/>
    <property type="match status" value="1"/>
</dbReference>
<dbReference type="InterPro" id="IPR014729">
    <property type="entry name" value="Rossmann-like_a/b/a_fold"/>
</dbReference>
<comment type="function">
    <text evidence="6">The electron transfer flavoprotein serves as a specific electron acceptor for other dehydrogenases. It transfers the electrons to the main respiratory chain via ETF-ubiquinone oxidoreductase (ETF dehydrogenase).</text>
</comment>
<evidence type="ECO:0000313" key="10">
    <source>
        <dbReference type="EMBL" id="RQW63325.1"/>
    </source>
</evidence>
<evidence type="ECO:0000256" key="7">
    <source>
        <dbReference type="ARBA" id="ARBA00042002"/>
    </source>
</evidence>
<organism evidence="10 11">
    <name type="scientific">Vibrio viridaestus</name>
    <dbReference type="NCBI Taxonomy" id="2487322"/>
    <lineage>
        <taxon>Bacteria</taxon>
        <taxon>Pseudomonadati</taxon>
        <taxon>Pseudomonadota</taxon>
        <taxon>Gammaproteobacteria</taxon>
        <taxon>Vibrionales</taxon>
        <taxon>Vibrionaceae</taxon>
        <taxon>Vibrio</taxon>
    </lineage>
</organism>
<evidence type="ECO:0000256" key="4">
    <source>
        <dbReference type="ARBA" id="ARBA00022448"/>
    </source>
</evidence>
<evidence type="ECO:0000313" key="11">
    <source>
        <dbReference type="Proteomes" id="UP000281112"/>
    </source>
</evidence>
<accession>A0A3N9TIF8</accession>